<protein>
    <submittedName>
        <fullName evidence="3">Uncharacterized protein</fullName>
    </submittedName>
</protein>
<evidence type="ECO:0000256" key="2">
    <source>
        <dbReference type="SAM" id="SignalP"/>
    </source>
</evidence>
<gene>
    <name evidence="3" type="ORF">WJX73_008320</name>
</gene>
<dbReference type="Proteomes" id="UP001465755">
    <property type="component" value="Unassembled WGS sequence"/>
</dbReference>
<proteinExistence type="predicted"/>
<evidence type="ECO:0000313" key="4">
    <source>
        <dbReference type="Proteomes" id="UP001465755"/>
    </source>
</evidence>
<dbReference type="Gene3D" id="3.90.550.10">
    <property type="entry name" value="Spore Coat Polysaccharide Biosynthesis Protein SpsA, Chain A"/>
    <property type="match status" value="1"/>
</dbReference>
<dbReference type="InterPro" id="IPR029044">
    <property type="entry name" value="Nucleotide-diphossugar_trans"/>
</dbReference>
<dbReference type="EMBL" id="JALJOQ010000003">
    <property type="protein sequence ID" value="KAK9813768.1"/>
    <property type="molecule type" value="Genomic_DNA"/>
</dbReference>
<keyword evidence="2" id="KW-0732">Signal</keyword>
<evidence type="ECO:0000256" key="1">
    <source>
        <dbReference type="SAM" id="MobiDB-lite"/>
    </source>
</evidence>
<reference evidence="3 4" key="1">
    <citation type="journal article" date="2024" name="Nat. Commun.">
        <title>Phylogenomics reveals the evolutionary origins of lichenization in chlorophyte algae.</title>
        <authorList>
            <person name="Puginier C."/>
            <person name="Libourel C."/>
            <person name="Otte J."/>
            <person name="Skaloud P."/>
            <person name="Haon M."/>
            <person name="Grisel S."/>
            <person name="Petersen M."/>
            <person name="Berrin J.G."/>
            <person name="Delaux P.M."/>
            <person name="Dal Grande F."/>
            <person name="Keller J."/>
        </authorList>
    </citation>
    <scope>NUCLEOTIDE SEQUENCE [LARGE SCALE GENOMIC DNA]</scope>
    <source>
        <strain evidence="3 4">SAG 2036</strain>
    </source>
</reference>
<accession>A0AAW1PUZ2</accession>
<feature type="chain" id="PRO_5043475138" evidence="2">
    <location>
        <begin position="24"/>
        <end position="446"/>
    </location>
</feature>
<feature type="region of interest" description="Disordered" evidence="1">
    <location>
        <begin position="403"/>
        <end position="446"/>
    </location>
</feature>
<dbReference type="SUPFAM" id="SSF53448">
    <property type="entry name" value="Nucleotide-diphospho-sugar transferases"/>
    <property type="match status" value="1"/>
</dbReference>
<comment type="caution">
    <text evidence="3">The sequence shown here is derived from an EMBL/GenBank/DDBJ whole genome shotgun (WGS) entry which is preliminary data.</text>
</comment>
<feature type="signal peptide" evidence="2">
    <location>
        <begin position="1"/>
        <end position="23"/>
    </location>
</feature>
<sequence>MISWERAVVLICLTLAFTASVSSAELVFPQHPAESSEGSHFSDNSLPQVCVVIRTYWAHAKPSGLRALIHSLQRQSFQRWEAVLLVLDGKPFDDLAHTVQDFEDDRIWTFAEWIGLQFAPHAEEGWAHGYHHQLYNLTDEAIRACPASTQWVVVTNGDNEYASTLFQTLLNTAPDEDLVALDFYSRYQRPTGAPCLRFALQEGYPPCKVNKMQWCHTDLGANILRWPRLVAEDHRFGGMSDKSGGLTAEHFDGLMMMNLMSSGWKARHVEGRCLFEHSPSPQRCARQGGAWDESQISPESPIGGECISQGQADALLASFSDHVEELNITLSTDGAINAFDKGLPGNQTTIRCLRRADAEAQQAGYMRFFGPYCTAEVDMEEFEAHLLAQNMDEVNDQRAAWAEQSLSSGAGSRGRARPSRPKEPPKPPPKGVKIDPSLRRRLPFRI</sequence>
<name>A0AAW1PUZ2_9CHLO</name>
<evidence type="ECO:0000313" key="3">
    <source>
        <dbReference type="EMBL" id="KAK9813768.1"/>
    </source>
</evidence>
<organism evidence="3 4">
    <name type="scientific">Symbiochloris irregularis</name>
    <dbReference type="NCBI Taxonomy" id="706552"/>
    <lineage>
        <taxon>Eukaryota</taxon>
        <taxon>Viridiplantae</taxon>
        <taxon>Chlorophyta</taxon>
        <taxon>core chlorophytes</taxon>
        <taxon>Trebouxiophyceae</taxon>
        <taxon>Trebouxiales</taxon>
        <taxon>Trebouxiaceae</taxon>
        <taxon>Symbiochloris</taxon>
    </lineage>
</organism>
<dbReference type="AlphaFoldDB" id="A0AAW1PUZ2"/>
<keyword evidence="4" id="KW-1185">Reference proteome</keyword>